<accession>A0ABT6CIK2</accession>
<dbReference type="EMBL" id="JAROCY010000008">
    <property type="protein sequence ID" value="MDF8333616.1"/>
    <property type="molecule type" value="Genomic_DNA"/>
</dbReference>
<evidence type="ECO:0000313" key="2">
    <source>
        <dbReference type="EMBL" id="MDF8333616.1"/>
    </source>
</evidence>
<gene>
    <name evidence="2" type="ORF">POM99_10420</name>
</gene>
<keyword evidence="1" id="KW-0732">Signal</keyword>
<evidence type="ECO:0000313" key="3">
    <source>
        <dbReference type="Proteomes" id="UP001222770"/>
    </source>
</evidence>
<name>A0ABT6CIK2_9SPHN</name>
<dbReference type="PROSITE" id="PS51257">
    <property type="entry name" value="PROKAR_LIPOPROTEIN"/>
    <property type="match status" value="1"/>
</dbReference>
<protein>
    <submittedName>
        <fullName evidence="2">Uncharacterized protein</fullName>
    </submittedName>
</protein>
<proteinExistence type="predicted"/>
<comment type="caution">
    <text evidence="2">The sequence shown here is derived from an EMBL/GenBank/DDBJ whole genome shotgun (WGS) entry which is preliminary data.</text>
</comment>
<dbReference type="Proteomes" id="UP001222770">
    <property type="component" value="Unassembled WGS sequence"/>
</dbReference>
<reference evidence="2 3" key="1">
    <citation type="submission" date="2023-03" db="EMBL/GenBank/DDBJ databases">
        <title>Novosphingobium cyanobacteriorum sp. nov., isolated from a eutrophic reservoir during the Microcystis bloom period.</title>
        <authorList>
            <person name="Kang M."/>
            <person name="Le V."/>
            <person name="Ko S.-R."/>
            <person name="Lee S.-A."/>
            <person name="Ahn C.-Y."/>
        </authorList>
    </citation>
    <scope>NUCLEOTIDE SEQUENCE [LARGE SCALE GENOMIC DNA]</scope>
    <source>
        <strain evidence="2 3">HBC54</strain>
    </source>
</reference>
<keyword evidence="3" id="KW-1185">Reference proteome</keyword>
<evidence type="ECO:0000256" key="1">
    <source>
        <dbReference type="SAM" id="SignalP"/>
    </source>
</evidence>
<feature type="signal peptide" evidence="1">
    <location>
        <begin position="1"/>
        <end position="27"/>
    </location>
</feature>
<sequence length="140" mass="15409">MDRRLRTILRTGAITLALTLGCVAANAGAQRVTAAMLDRLEPGDWEVRDRDGSGERIRLCIDSGRRLVQIRHQNETCRSVVAEDTPGAVTIAYSCPGNGNGRTRIRFENPRLVQLETQGIASGLPFEFTAEARRMGNCPR</sequence>
<organism evidence="2 3">
    <name type="scientific">Novosphingobium cyanobacteriorum</name>
    <dbReference type="NCBI Taxonomy" id="3024215"/>
    <lineage>
        <taxon>Bacteria</taxon>
        <taxon>Pseudomonadati</taxon>
        <taxon>Pseudomonadota</taxon>
        <taxon>Alphaproteobacteria</taxon>
        <taxon>Sphingomonadales</taxon>
        <taxon>Sphingomonadaceae</taxon>
        <taxon>Novosphingobium</taxon>
    </lineage>
</organism>
<feature type="chain" id="PRO_5047295259" evidence="1">
    <location>
        <begin position="28"/>
        <end position="140"/>
    </location>
</feature>